<dbReference type="Gene3D" id="3.40.50.620">
    <property type="entry name" value="HUPs"/>
    <property type="match status" value="1"/>
</dbReference>
<dbReference type="PANTHER" id="PTHR46268">
    <property type="entry name" value="STRESS RESPONSE PROTEIN NHAX"/>
    <property type="match status" value="1"/>
</dbReference>
<sequence>MYERILVSVDGSEPSNLAIHEAAKLASSCHANVRLVSVVSLPTSTYLTSAYTGFADFTDIKNQEDLEKETTLILDTAQITLKQIGIDAETQRLSLDISTKDIADTILRAAQDWRADLIVLGTHGHRGVTRLLLGSVAETLLRITTVPLLLIKAQKENE</sequence>
<protein>
    <recommendedName>
        <fullName evidence="2">Universal stress protein</fullName>
    </recommendedName>
</protein>
<feature type="domain" description="UspA" evidence="3">
    <location>
        <begin position="1"/>
        <end position="152"/>
    </location>
</feature>
<dbReference type="Proteomes" id="UP000242660">
    <property type="component" value="Unassembled WGS sequence"/>
</dbReference>
<dbReference type="InterPro" id="IPR006016">
    <property type="entry name" value="UspA"/>
</dbReference>
<accession>A0ABX5FF16</accession>
<name>A0ABX5FF16_9BURK</name>
<dbReference type="InterPro" id="IPR006015">
    <property type="entry name" value="Universal_stress_UspA"/>
</dbReference>
<dbReference type="PANTHER" id="PTHR46268:SF15">
    <property type="entry name" value="UNIVERSAL STRESS PROTEIN HP_0031"/>
    <property type="match status" value="1"/>
</dbReference>
<reference evidence="4 5" key="1">
    <citation type="journal article" date="2017" name="Front. Microbiol.">
        <title>Genome of Ca. Pandoraea novymonadis, an Endosymbiotic Bacterium of the Trypanosomatid Novymonas esmeraldas.</title>
        <authorList>
            <person name="Kostygov A.Y."/>
            <person name="Butenko A."/>
            <person name="Nenarokova A."/>
            <person name="Tashyreva D."/>
            <person name="Flegontov P."/>
            <person name="Lukes J."/>
            <person name="Yurchenko V."/>
        </authorList>
    </citation>
    <scope>NUCLEOTIDE SEQUENCE [LARGE SCALE GENOMIC DNA]</scope>
    <source>
        <strain evidence="4 5">E262</strain>
    </source>
</reference>
<keyword evidence="2" id="KW-0963">Cytoplasm</keyword>
<evidence type="ECO:0000256" key="1">
    <source>
        <dbReference type="ARBA" id="ARBA00008791"/>
    </source>
</evidence>
<evidence type="ECO:0000313" key="4">
    <source>
        <dbReference type="EMBL" id="PSB92301.1"/>
    </source>
</evidence>
<dbReference type="RefSeq" id="WP_106182637.1">
    <property type="nucleotide sequence ID" value="NZ_MUHY01000001.1"/>
</dbReference>
<proteinExistence type="inferred from homology"/>
<evidence type="ECO:0000313" key="5">
    <source>
        <dbReference type="Proteomes" id="UP000242660"/>
    </source>
</evidence>
<dbReference type="CDD" id="cd00293">
    <property type="entry name" value="USP-like"/>
    <property type="match status" value="1"/>
</dbReference>
<comment type="similarity">
    <text evidence="1 2">Belongs to the universal stress protein A family.</text>
</comment>
<keyword evidence="5" id="KW-1185">Reference proteome</keyword>
<dbReference type="PIRSF" id="PIRSF006276">
    <property type="entry name" value="UspA"/>
    <property type="match status" value="1"/>
</dbReference>
<organism evidence="4 5">
    <name type="scientific">Candidatus Pandoraea novymonadis</name>
    <dbReference type="NCBI Taxonomy" id="1808959"/>
    <lineage>
        <taxon>Bacteria</taxon>
        <taxon>Pseudomonadati</taxon>
        <taxon>Pseudomonadota</taxon>
        <taxon>Betaproteobacteria</taxon>
        <taxon>Burkholderiales</taxon>
        <taxon>Burkholderiaceae</taxon>
        <taxon>Pandoraea</taxon>
    </lineage>
</organism>
<dbReference type="SUPFAM" id="SSF52402">
    <property type="entry name" value="Adenine nucleotide alpha hydrolases-like"/>
    <property type="match status" value="1"/>
</dbReference>
<gene>
    <name evidence="4" type="primary">nhaX</name>
    <name evidence="4" type="ORF">BZL35_00540</name>
</gene>
<dbReference type="InterPro" id="IPR014729">
    <property type="entry name" value="Rossmann-like_a/b/a_fold"/>
</dbReference>
<evidence type="ECO:0000259" key="3">
    <source>
        <dbReference type="Pfam" id="PF00582"/>
    </source>
</evidence>
<dbReference type="PRINTS" id="PR01438">
    <property type="entry name" value="UNVRSLSTRESS"/>
</dbReference>
<dbReference type="Pfam" id="PF00582">
    <property type="entry name" value="Usp"/>
    <property type="match status" value="1"/>
</dbReference>
<dbReference type="EMBL" id="MUHY01000001">
    <property type="protein sequence ID" value="PSB92301.1"/>
    <property type="molecule type" value="Genomic_DNA"/>
</dbReference>
<comment type="caution">
    <text evidence="4">The sequence shown here is derived from an EMBL/GenBank/DDBJ whole genome shotgun (WGS) entry which is preliminary data.</text>
</comment>
<comment type="subcellular location">
    <subcellularLocation>
        <location evidence="2">Cytoplasm</location>
    </subcellularLocation>
</comment>
<evidence type="ECO:0000256" key="2">
    <source>
        <dbReference type="PIRNR" id="PIRNR006276"/>
    </source>
</evidence>